<feature type="domain" description="Gfo/Idh/MocA-like oxidoreductase N-terminal" evidence="3">
    <location>
        <begin position="4"/>
        <end position="119"/>
    </location>
</feature>
<protein>
    <submittedName>
        <fullName evidence="5">Oxidoreductase domain protein</fullName>
    </submittedName>
</protein>
<sequence length="338" mass="37426">MKKIKIGAVGLGRLGRRHAENIAFRIPNAELAAVCSIVQEEVDTVKKEWGIPYGYSDFEEMLTNKELDAISICSSSTEHCRQISQALEAGFHVFSEKPLGIGMEEVQLAKQRVKAHQGQIFQLGFMRRFDPSYAYAKQKIDEGYIGKPIMIRCYGVDPISVIDGAIAFAEKSGGLFFDMAIHDFDLSRWLLDSEAKSVYAIGACFQYKEFAAYGDIDNGAAMIQYKNDAMGLFYAGRMCAHGYHIETEVIGTKGSLRIGTVPYKNLVTIANENGVTNECVGGFLERFESAYLNEMQNFVDCIIENRKPDVGVNDGVKSAEIAYAAAESFKAGKIVYLD</sequence>
<organism evidence="5 6">
    <name type="scientific">Pelosinus fermentans B4</name>
    <dbReference type="NCBI Taxonomy" id="1149862"/>
    <lineage>
        <taxon>Bacteria</taxon>
        <taxon>Bacillati</taxon>
        <taxon>Bacillota</taxon>
        <taxon>Negativicutes</taxon>
        <taxon>Selenomonadales</taxon>
        <taxon>Sporomusaceae</taxon>
        <taxon>Pelosinus</taxon>
    </lineage>
</organism>
<accession>I9AS11</accession>
<dbReference type="SUPFAM" id="SSF51735">
    <property type="entry name" value="NAD(P)-binding Rossmann-fold domains"/>
    <property type="match status" value="1"/>
</dbReference>
<reference evidence="5 6" key="1">
    <citation type="journal article" date="2012" name="J. Bacteriol.">
        <title>Draft Genome Sequences for Two Metal-Reducing Pelosinus fermentans Strains Isolated from a Cr(VI)-Contaminated Site and for Type Strain R7.</title>
        <authorList>
            <person name="Brown S.D."/>
            <person name="Podar M."/>
            <person name="Klingeman D.M."/>
            <person name="Johnson C.M."/>
            <person name="Yang Z.K."/>
            <person name="Utturkar S.M."/>
            <person name="Land M.L."/>
            <person name="Mosher J.J."/>
            <person name="Hurt R.A.Jr."/>
            <person name="Phelps T.J."/>
            <person name="Palumbo A.V."/>
            <person name="Arkin A.P."/>
            <person name="Hazen T.C."/>
            <person name="Elias D.A."/>
        </authorList>
    </citation>
    <scope>NUCLEOTIDE SEQUENCE [LARGE SCALE GENOMIC DNA]</scope>
    <source>
        <strain evidence="5 6">B4</strain>
    </source>
</reference>
<dbReference type="GO" id="GO:0016491">
    <property type="term" value="F:oxidoreductase activity"/>
    <property type="evidence" value="ECO:0007669"/>
    <property type="project" value="UniProtKB-KW"/>
</dbReference>
<dbReference type="InterPro" id="IPR000683">
    <property type="entry name" value="Gfo/Idh/MocA-like_OxRdtase_N"/>
</dbReference>
<evidence type="ECO:0000313" key="6">
    <source>
        <dbReference type="Proteomes" id="UP000004324"/>
    </source>
</evidence>
<evidence type="ECO:0000313" key="5">
    <source>
        <dbReference type="EMBL" id="EIW15732.1"/>
    </source>
</evidence>
<dbReference type="PANTHER" id="PTHR42840:SF3">
    <property type="entry name" value="BINDING ROSSMANN FOLD OXIDOREDUCTASE, PUTATIVE (AFU_ORTHOLOGUE AFUA_2G10240)-RELATED"/>
    <property type="match status" value="1"/>
</dbReference>
<dbReference type="Gene3D" id="3.30.360.10">
    <property type="entry name" value="Dihydrodipicolinate Reductase, domain 2"/>
    <property type="match status" value="1"/>
</dbReference>
<keyword evidence="2" id="KW-0560">Oxidoreductase</keyword>
<dbReference type="AlphaFoldDB" id="I9AS11"/>
<dbReference type="SUPFAM" id="SSF55347">
    <property type="entry name" value="Glyceraldehyde-3-phosphate dehydrogenase-like, C-terminal domain"/>
    <property type="match status" value="1"/>
</dbReference>
<feature type="domain" description="GFO/IDH/MocA-like oxidoreductase" evidence="4">
    <location>
        <begin position="133"/>
        <end position="257"/>
    </location>
</feature>
<dbReference type="InterPro" id="IPR055170">
    <property type="entry name" value="GFO_IDH_MocA-like_dom"/>
</dbReference>
<dbReference type="EMBL" id="AKVJ01000076">
    <property type="protein sequence ID" value="EIW15732.1"/>
    <property type="molecule type" value="Genomic_DNA"/>
</dbReference>
<comment type="caution">
    <text evidence="5">The sequence shown here is derived from an EMBL/GenBank/DDBJ whole genome shotgun (WGS) entry which is preliminary data.</text>
</comment>
<dbReference type="GO" id="GO:0000166">
    <property type="term" value="F:nucleotide binding"/>
    <property type="evidence" value="ECO:0007669"/>
    <property type="project" value="InterPro"/>
</dbReference>
<evidence type="ECO:0000256" key="1">
    <source>
        <dbReference type="ARBA" id="ARBA00010928"/>
    </source>
</evidence>
<dbReference type="RefSeq" id="WP_007938464.1">
    <property type="nucleotide sequence ID" value="NZ_AKVJ01000076.1"/>
</dbReference>
<evidence type="ECO:0000259" key="4">
    <source>
        <dbReference type="Pfam" id="PF22725"/>
    </source>
</evidence>
<dbReference type="PANTHER" id="PTHR42840">
    <property type="entry name" value="NAD(P)-BINDING ROSSMANN-FOLD SUPERFAMILY PROTEIN-RELATED"/>
    <property type="match status" value="1"/>
</dbReference>
<dbReference type="Proteomes" id="UP000004324">
    <property type="component" value="Unassembled WGS sequence"/>
</dbReference>
<dbReference type="Gene3D" id="3.40.50.720">
    <property type="entry name" value="NAD(P)-binding Rossmann-like Domain"/>
    <property type="match status" value="1"/>
</dbReference>
<comment type="similarity">
    <text evidence="1">Belongs to the Gfo/Idh/MocA family.</text>
</comment>
<dbReference type="InterPro" id="IPR036291">
    <property type="entry name" value="NAD(P)-bd_dom_sf"/>
</dbReference>
<keyword evidence="6" id="KW-1185">Reference proteome</keyword>
<dbReference type="OrthoDB" id="9815825at2"/>
<evidence type="ECO:0000256" key="2">
    <source>
        <dbReference type="ARBA" id="ARBA00023002"/>
    </source>
</evidence>
<name>I9AS11_9FIRM</name>
<dbReference type="Pfam" id="PF22725">
    <property type="entry name" value="GFO_IDH_MocA_C3"/>
    <property type="match status" value="1"/>
</dbReference>
<dbReference type="Pfam" id="PF01408">
    <property type="entry name" value="GFO_IDH_MocA"/>
    <property type="match status" value="1"/>
</dbReference>
<gene>
    <name evidence="5" type="ORF">FB4_1421</name>
</gene>
<evidence type="ECO:0000259" key="3">
    <source>
        <dbReference type="Pfam" id="PF01408"/>
    </source>
</evidence>
<proteinExistence type="inferred from homology"/>
<dbReference type="PATRIC" id="fig|1149862.3.peg.4450"/>